<proteinExistence type="predicted"/>
<evidence type="ECO:0000313" key="4">
    <source>
        <dbReference type="Proteomes" id="UP000645257"/>
    </source>
</evidence>
<gene>
    <name evidence="3" type="ORF">GCM10011289_21490</name>
</gene>
<reference evidence="3" key="2">
    <citation type="submission" date="2020-09" db="EMBL/GenBank/DDBJ databases">
        <authorList>
            <person name="Sun Q."/>
            <person name="Kim S."/>
        </authorList>
    </citation>
    <scope>NUCLEOTIDE SEQUENCE</scope>
    <source>
        <strain evidence="3">KCTC 32182</strain>
    </source>
</reference>
<evidence type="ECO:0000256" key="1">
    <source>
        <dbReference type="SAM" id="MobiDB-lite"/>
    </source>
</evidence>
<sequence>MKRLIAAFLLSTIGLTHAMVNPANLRATLSAPATASAPVEQDDMAAQPVPIHRISSAPRAMKKRQDKHSDGRARNSAGKYDTPAHKRPHRYSLLISN</sequence>
<dbReference type="Proteomes" id="UP000645257">
    <property type="component" value="Unassembled WGS sequence"/>
</dbReference>
<protein>
    <submittedName>
        <fullName evidence="3">Uncharacterized protein</fullName>
    </submittedName>
</protein>
<feature type="signal peptide" evidence="2">
    <location>
        <begin position="1"/>
        <end position="18"/>
    </location>
</feature>
<organism evidence="3 4">
    <name type="scientific">Paludibacterium paludis</name>
    <dbReference type="NCBI Taxonomy" id="1225769"/>
    <lineage>
        <taxon>Bacteria</taxon>
        <taxon>Pseudomonadati</taxon>
        <taxon>Pseudomonadota</taxon>
        <taxon>Betaproteobacteria</taxon>
        <taxon>Neisseriales</taxon>
        <taxon>Chromobacteriaceae</taxon>
        <taxon>Paludibacterium</taxon>
    </lineage>
</organism>
<keyword evidence="4" id="KW-1185">Reference proteome</keyword>
<feature type="chain" id="PRO_5037299559" evidence="2">
    <location>
        <begin position="19"/>
        <end position="97"/>
    </location>
</feature>
<name>A0A918P3A3_9NEIS</name>
<dbReference type="AlphaFoldDB" id="A0A918P3A3"/>
<dbReference type="RefSeq" id="WP_189534131.1">
    <property type="nucleotide sequence ID" value="NZ_BMYX01000011.1"/>
</dbReference>
<accession>A0A918P3A3</accession>
<evidence type="ECO:0000256" key="2">
    <source>
        <dbReference type="SAM" id="SignalP"/>
    </source>
</evidence>
<keyword evidence="2" id="KW-0732">Signal</keyword>
<feature type="region of interest" description="Disordered" evidence="1">
    <location>
        <begin position="34"/>
        <end position="97"/>
    </location>
</feature>
<comment type="caution">
    <text evidence="3">The sequence shown here is derived from an EMBL/GenBank/DDBJ whole genome shotgun (WGS) entry which is preliminary data.</text>
</comment>
<dbReference type="EMBL" id="BMYX01000011">
    <property type="protein sequence ID" value="GGY17685.1"/>
    <property type="molecule type" value="Genomic_DNA"/>
</dbReference>
<reference evidence="3" key="1">
    <citation type="journal article" date="2014" name="Int. J. Syst. Evol. Microbiol.">
        <title>Complete genome sequence of Corynebacterium casei LMG S-19264T (=DSM 44701T), isolated from a smear-ripened cheese.</title>
        <authorList>
            <consortium name="US DOE Joint Genome Institute (JGI-PGF)"/>
            <person name="Walter F."/>
            <person name="Albersmeier A."/>
            <person name="Kalinowski J."/>
            <person name="Ruckert C."/>
        </authorList>
    </citation>
    <scope>NUCLEOTIDE SEQUENCE</scope>
    <source>
        <strain evidence="3">KCTC 32182</strain>
    </source>
</reference>
<evidence type="ECO:0000313" key="3">
    <source>
        <dbReference type="EMBL" id="GGY17685.1"/>
    </source>
</evidence>